<dbReference type="SUPFAM" id="SSF48065">
    <property type="entry name" value="DBL homology domain (DH-domain)"/>
    <property type="match status" value="1"/>
</dbReference>
<comment type="subcellular location">
    <subcellularLocation>
        <location evidence="1">Cytoplasm</location>
        <location evidence="1">Cytoskeleton</location>
    </subcellularLocation>
</comment>
<evidence type="ECO:0000259" key="11">
    <source>
        <dbReference type="PROSITE" id="PS50178"/>
    </source>
</evidence>
<evidence type="ECO:0000256" key="3">
    <source>
        <dbReference type="ARBA" id="ARBA00022658"/>
    </source>
</evidence>
<dbReference type="SMART" id="SM00325">
    <property type="entry name" value="RhoGEF"/>
    <property type="match status" value="1"/>
</dbReference>
<feature type="domain" description="FYVE-type" evidence="11">
    <location>
        <begin position="358"/>
        <end position="420"/>
    </location>
</feature>
<evidence type="ECO:0000256" key="7">
    <source>
        <dbReference type="ARBA" id="ARBA00023212"/>
    </source>
</evidence>
<dbReference type="Proteomes" id="UP000271241">
    <property type="component" value="Unassembled WGS sequence"/>
</dbReference>
<dbReference type="PROSITE" id="PS50003">
    <property type="entry name" value="PH_DOMAIN"/>
    <property type="match status" value="1"/>
</dbReference>
<dbReference type="SUPFAM" id="SSF57903">
    <property type="entry name" value="FYVE/PHD zinc finger"/>
    <property type="match status" value="1"/>
</dbReference>
<dbReference type="PANTHER" id="PTHR12673">
    <property type="entry name" value="FACIOGENITAL DYSPLASIA PROTEIN"/>
    <property type="match status" value="1"/>
</dbReference>
<protein>
    <submittedName>
        <fullName evidence="12">Dbl homology domain-containing protein</fullName>
    </submittedName>
</protein>
<dbReference type="Gene3D" id="3.30.40.10">
    <property type="entry name" value="Zinc/RING finger domain, C3HC4 (zinc finger)"/>
    <property type="match status" value="1"/>
</dbReference>
<proteinExistence type="predicted"/>
<dbReference type="SUPFAM" id="SSF50729">
    <property type="entry name" value="PH domain-like"/>
    <property type="match status" value="1"/>
</dbReference>
<dbReference type="Pfam" id="PF00621">
    <property type="entry name" value="RhoGEF"/>
    <property type="match status" value="1"/>
</dbReference>
<organism evidence="12 13">
    <name type="scientific">Thamnocephalis sphaerospora</name>
    <dbReference type="NCBI Taxonomy" id="78915"/>
    <lineage>
        <taxon>Eukaryota</taxon>
        <taxon>Fungi</taxon>
        <taxon>Fungi incertae sedis</taxon>
        <taxon>Zoopagomycota</taxon>
        <taxon>Zoopagomycotina</taxon>
        <taxon>Zoopagomycetes</taxon>
        <taxon>Zoopagales</taxon>
        <taxon>Sigmoideomycetaceae</taxon>
        <taxon>Thamnocephalis</taxon>
    </lineage>
</organism>
<dbReference type="PROSITE" id="PS50178">
    <property type="entry name" value="ZF_FYVE"/>
    <property type="match status" value="1"/>
</dbReference>
<keyword evidence="5 8" id="KW-0863">Zinc-finger</keyword>
<name>A0A4V1IX88_9FUNG</name>
<sequence>MEQRQNIALEILETERTYVSRLTFLLEQFRDPLLKIVDTPARILTAHDIKEIFQHLDAILKFHRELLQRLESRINVASWNPVQGCLGDIFLLLAPYFKIYNLYLGNCTHAMERVSAHMGASPAFVLFLRETDKRQKNRGLTLQAYLLEPMQRIPRYRLLLASLMKKTAIGHPDHHQLQDALAEVEKVALFVNEALRRHDEAKLTLDIQRSLNGFSGRLLVPGRHLVKRGSVKKICRRNHQRREFFLFSDILIYASPGLMEDAYIFHRKLPLEYCKVVSVPDNEAIQNGFQILSPDKSFQVYTDTAEEKQAWIGALCEAISERREAQQTLRKEKKVRPQLDSYKLRIVDEYNAPVWVPDDDAAECMICQQEFRLYRRKHHCRLCGKVVCHACSSRNFLIPGETEEEDRVERACDPCFRMRWGDADADDDEDTVMQAMRLRSLTFVAAPGIASRITRVRTALVANDHHTAACLRCSLCTPTEEHHLRAACGQAVCPVPQGLYRIPLACE</sequence>
<dbReference type="Gene3D" id="1.20.900.10">
    <property type="entry name" value="Dbl homology (DH) domain"/>
    <property type="match status" value="1"/>
</dbReference>
<dbReference type="PROSITE" id="PS50010">
    <property type="entry name" value="DH_2"/>
    <property type="match status" value="1"/>
</dbReference>
<evidence type="ECO:0000259" key="10">
    <source>
        <dbReference type="PROSITE" id="PS50010"/>
    </source>
</evidence>
<keyword evidence="2" id="KW-0963">Cytoplasm</keyword>
<evidence type="ECO:0000256" key="6">
    <source>
        <dbReference type="ARBA" id="ARBA00022833"/>
    </source>
</evidence>
<dbReference type="Pfam" id="PF01363">
    <property type="entry name" value="FYVE"/>
    <property type="match status" value="1"/>
</dbReference>
<dbReference type="PANTHER" id="PTHR12673:SF159">
    <property type="entry name" value="LD03170P"/>
    <property type="match status" value="1"/>
</dbReference>
<keyword evidence="13" id="KW-1185">Reference proteome</keyword>
<dbReference type="STRING" id="78915.A0A4V1IX88"/>
<dbReference type="InterPro" id="IPR000306">
    <property type="entry name" value="Znf_FYVE"/>
</dbReference>
<dbReference type="InterPro" id="IPR051092">
    <property type="entry name" value="FYVE_RhoGEF_PH"/>
</dbReference>
<dbReference type="CDD" id="cd00160">
    <property type="entry name" value="RhoGEF"/>
    <property type="match status" value="1"/>
</dbReference>
<dbReference type="GO" id="GO:0005085">
    <property type="term" value="F:guanyl-nucleotide exchange factor activity"/>
    <property type="evidence" value="ECO:0007669"/>
    <property type="project" value="UniProtKB-KW"/>
</dbReference>
<keyword evidence="4" id="KW-0479">Metal-binding</keyword>
<feature type="domain" description="PH" evidence="9">
    <location>
        <begin position="224"/>
        <end position="320"/>
    </location>
</feature>
<keyword evidence="7" id="KW-0206">Cytoskeleton</keyword>
<dbReference type="InterPro" id="IPR013083">
    <property type="entry name" value="Znf_RING/FYVE/PHD"/>
</dbReference>
<dbReference type="EMBL" id="KZ992464">
    <property type="protein sequence ID" value="RKP10209.1"/>
    <property type="molecule type" value="Genomic_DNA"/>
</dbReference>
<dbReference type="GO" id="GO:0005737">
    <property type="term" value="C:cytoplasm"/>
    <property type="evidence" value="ECO:0007669"/>
    <property type="project" value="TreeGrafter"/>
</dbReference>
<evidence type="ECO:0000256" key="8">
    <source>
        <dbReference type="PROSITE-ProRule" id="PRU00091"/>
    </source>
</evidence>
<dbReference type="Gene3D" id="2.30.29.30">
    <property type="entry name" value="Pleckstrin-homology domain (PH domain)/Phosphotyrosine-binding domain (PTB)"/>
    <property type="match status" value="1"/>
</dbReference>
<gene>
    <name evidence="12" type="ORF">THASP1DRAFT_13142</name>
</gene>
<dbReference type="InterPro" id="IPR055251">
    <property type="entry name" value="SOS1_NGEF_PH"/>
</dbReference>
<evidence type="ECO:0000313" key="12">
    <source>
        <dbReference type="EMBL" id="RKP10209.1"/>
    </source>
</evidence>
<evidence type="ECO:0000259" key="9">
    <source>
        <dbReference type="PROSITE" id="PS50003"/>
    </source>
</evidence>
<dbReference type="InterPro" id="IPR000219">
    <property type="entry name" value="DH_dom"/>
</dbReference>
<dbReference type="GO" id="GO:0008270">
    <property type="term" value="F:zinc ion binding"/>
    <property type="evidence" value="ECO:0007669"/>
    <property type="project" value="UniProtKB-KW"/>
</dbReference>
<evidence type="ECO:0000256" key="5">
    <source>
        <dbReference type="ARBA" id="ARBA00022771"/>
    </source>
</evidence>
<dbReference type="SMART" id="SM00233">
    <property type="entry name" value="PH"/>
    <property type="match status" value="1"/>
</dbReference>
<reference evidence="13" key="1">
    <citation type="journal article" date="2018" name="Nat. Microbiol.">
        <title>Leveraging single-cell genomics to expand the fungal tree of life.</title>
        <authorList>
            <person name="Ahrendt S.R."/>
            <person name="Quandt C.A."/>
            <person name="Ciobanu D."/>
            <person name="Clum A."/>
            <person name="Salamov A."/>
            <person name="Andreopoulos B."/>
            <person name="Cheng J.F."/>
            <person name="Woyke T."/>
            <person name="Pelin A."/>
            <person name="Henrissat B."/>
            <person name="Reynolds N.K."/>
            <person name="Benny G.L."/>
            <person name="Smith M.E."/>
            <person name="James T.Y."/>
            <person name="Grigoriev I.V."/>
        </authorList>
    </citation>
    <scope>NUCLEOTIDE SEQUENCE [LARGE SCALE GENOMIC DNA]</scope>
    <source>
        <strain evidence="13">RSA 1356</strain>
    </source>
</reference>
<evidence type="ECO:0000256" key="2">
    <source>
        <dbReference type="ARBA" id="ARBA00022490"/>
    </source>
</evidence>
<evidence type="ECO:0000313" key="13">
    <source>
        <dbReference type="Proteomes" id="UP000271241"/>
    </source>
</evidence>
<dbReference type="InterPro" id="IPR017455">
    <property type="entry name" value="Znf_FYVE-rel"/>
</dbReference>
<evidence type="ECO:0000256" key="4">
    <source>
        <dbReference type="ARBA" id="ARBA00022723"/>
    </source>
</evidence>
<keyword evidence="6" id="KW-0862">Zinc</keyword>
<dbReference type="Pfam" id="PF22697">
    <property type="entry name" value="SOS1_NGEF_PH"/>
    <property type="match status" value="1"/>
</dbReference>
<feature type="domain" description="DH" evidence="10">
    <location>
        <begin position="3"/>
        <end position="194"/>
    </location>
</feature>
<accession>A0A4V1IX88</accession>
<dbReference type="InterPro" id="IPR035899">
    <property type="entry name" value="DBL_dom_sf"/>
</dbReference>
<dbReference type="GO" id="GO:0005856">
    <property type="term" value="C:cytoskeleton"/>
    <property type="evidence" value="ECO:0007669"/>
    <property type="project" value="UniProtKB-SubCell"/>
</dbReference>
<dbReference type="OrthoDB" id="660555at2759"/>
<dbReference type="SMART" id="SM00064">
    <property type="entry name" value="FYVE"/>
    <property type="match status" value="1"/>
</dbReference>
<dbReference type="AlphaFoldDB" id="A0A4V1IX88"/>
<dbReference type="InterPro" id="IPR011011">
    <property type="entry name" value="Znf_FYVE_PHD"/>
</dbReference>
<keyword evidence="3" id="KW-0344">Guanine-nucleotide releasing factor</keyword>
<dbReference type="InterPro" id="IPR001849">
    <property type="entry name" value="PH_domain"/>
</dbReference>
<evidence type="ECO:0000256" key="1">
    <source>
        <dbReference type="ARBA" id="ARBA00004245"/>
    </source>
</evidence>
<dbReference type="InterPro" id="IPR011993">
    <property type="entry name" value="PH-like_dom_sf"/>
</dbReference>